<dbReference type="Proteomes" id="UP000282311">
    <property type="component" value="Unassembled WGS sequence"/>
</dbReference>
<organism evidence="2 3">
    <name type="scientific">Paenibacillus ginsengarvi</name>
    <dbReference type="NCBI Taxonomy" id="400777"/>
    <lineage>
        <taxon>Bacteria</taxon>
        <taxon>Bacillati</taxon>
        <taxon>Bacillota</taxon>
        <taxon>Bacilli</taxon>
        <taxon>Bacillales</taxon>
        <taxon>Paenibacillaceae</taxon>
        <taxon>Paenibacillus</taxon>
    </lineage>
</organism>
<evidence type="ECO:0000256" key="1">
    <source>
        <dbReference type="SAM" id="MobiDB-lite"/>
    </source>
</evidence>
<comment type="caution">
    <text evidence="2">The sequence shown here is derived from an EMBL/GenBank/DDBJ whole genome shotgun (WGS) entry which is preliminary data.</text>
</comment>
<evidence type="ECO:0000313" key="2">
    <source>
        <dbReference type="EMBL" id="RKN86781.1"/>
    </source>
</evidence>
<dbReference type="Pfam" id="PF04404">
    <property type="entry name" value="ERF"/>
    <property type="match status" value="1"/>
</dbReference>
<proteinExistence type="predicted"/>
<keyword evidence="3" id="KW-1185">Reference proteome</keyword>
<sequence>MEHIPFDVPTTDLPKLMQPPFGYRHDQWLAARRDLALKKSKAREMVKRIAKNGTNEEHGYSFVEAADVYDLMRPILAECQLGFEVEFIQKRVERAIGSSATITDVDLLITYMDLETGYFEQKILNATGLDHGDKGIYKAYTGGEKYALIIEFMIPTGGDAEGGRPTKAVEASGAEQEPPQEPAISSEQIGQIKLKVETLCKVPGEPVEQRTRRVNGMYSSLAMKLQLKELNVALLSGLSEGQAEIVLQHLDEWLENRRQFEERKGVAK</sequence>
<protein>
    <submittedName>
        <fullName evidence="2">Uncharacterized protein</fullName>
    </submittedName>
</protein>
<gene>
    <name evidence="2" type="ORF">D7M11_02145</name>
</gene>
<feature type="region of interest" description="Disordered" evidence="1">
    <location>
        <begin position="161"/>
        <end position="185"/>
    </location>
</feature>
<accession>A0A3B0CSD4</accession>
<reference evidence="2 3" key="1">
    <citation type="journal article" date="2007" name="Int. J. Syst. Evol. Microbiol.">
        <title>Paenibacillus ginsengarvi sp. nov., isolated from soil from ginseng cultivation.</title>
        <authorList>
            <person name="Yoon M.H."/>
            <person name="Ten L.N."/>
            <person name="Im W.T."/>
        </authorList>
    </citation>
    <scope>NUCLEOTIDE SEQUENCE [LARGE SCALE GENOMIC DNA]</scope>
    <source>
        <strain evidence="2 3">KCTC 13059</strain>
    </source>
</reference>
<dbReference type="AlphaFoldDB" id="A0A3B0CSD4"/>
<evidence type="ECO:0000313" key="3">
    <source>
        <dbReference type="Proteomes" id="UP000282311"/>
    </source>
</evidence>
<dbReference type="OrthoDB" id="1976435at2"/>
<name>A0A3B0CSD4_9BACL</name>
<dbReference type="EMBL" id="RBAH01000001">
    <property type="protein sequence ID" value="RKN86781.1"/>
    <property type="molecule type" value="Genomic_DNA"/>
</dbReference>
<dbReference type="InterPro" id="IPR007499">
    <property type="entry name" value="ERF_bacteria_virus"/>
</dbReference>
<dbReference type="RefSeq" id="WP_120745488.1">
    <property type="nucleotide sequence ID" value="NZ_RBAH01000001.1"/>
</dbReference>